<accession>A0A834YJ71</accession>
<comment type="caution">
    <text evidence="2">The sequence shown here is derived from an EMBL/GenBank/DDBJ whole genome shotgun (WGS) entry which is preliminary data.</text>
</comment>
<dbReference type="EMBL" id="JABCRI010000021">
    <property type="protein sequence ID" value="KAF8380829.1"/>
    <property type="molecule type" value="Genomic_DNA"/>
</dbReference>
<evidence type="ECO:0000256" key="1">
    <source>
        <dbReference type="SAM" id="MobiDB-lite"/>
    </source>
</evidence>
<organism evidence="2 3">
    <name type="scientific">Tetracentron sinense</name>
    <name type="common">Spur-leaf</name>
    <dbReference type="NCBI Taxonomy" id="13715"/>
    <lineage>
        <taxon>Eukaryota</taxon>
        <taxon>Viridiplantae</taxon>
        <taxon>Streptophyta</taxon>
        <taxon>Embryophyta</taxon>
        <taxon>Tracheophyta</taxon>
        <taxon>Spermatophyta</taxon>
        <taxon>Magnoliopsida</taxon>
        <taxon>Trochodendrales</taxon>
        <taxon>Trochodendraceae</taxon>
        <taxon>Tetracentron</taxon>
    </lineage>
</organism>
<feature type="compositionally biased region" description="Basic and acidic residues" evidence="1">
    <location>
        <begin position="149"/>
        <end position="165"/>
    </location>
</feature>
<dbReference type="OrthoDB" id="1939383at2759"/>
<evidence type="ECO:0000313" key="3">
    <source>
        <dbReference type="Proteomes" id="UP000655225"/>
    </source>
</evidence>
<reference evidence="2 3" key="1">
    <citation type="submission" date="2020-04" db="EMBL/GenBank/DDBJ databases">
        <title>Plant Genome Project.</title>
        <authorList>
            <person name="Zhang R.-G."/>
        </authorList>
    </citation>
    <scope>NUCLEOTIDE SEQUENCE [LARGE SCALE GENOMIC DNA]</scope>
    <source>
        <strain evidence="2">YNK0</strain>
        <tissue evidence="2">Leaf</tissue>
    </source>
</reference>
<evidence type="ECO:0000313" key="2">
    <source>
        <dbReference type="EMBL" id="KAF8380829.1"/>
    </source>
</evidence>
<keyword evidence="3" id="KW-1185">Reference proteome</keyword>
<evidence type="ECO:0008006" key="4">
    <source>
        <dbReference type="Google" id="ProtNLM"/>
    </source>
</evidence>
<name>A0A834YJ71_TETSI</name>
<dbReference type="AlphaFoldDB" id="A0A834YJ71"/>
<protein>
    <recommendedName>
        <fullName evidence="4">MULE transposase domain-containing protein</fullName>
    </recommendedName>
</protein>
<dbReference type="Proteomes" id="UP000655225">
    <property type="component" value="Unassembled WGS sequence"/>
</dbReference>
<sequence>MVYSLWHLQLLSLRIKIHGSIFFLIATHIVGGANKEFVILSNRQKGLMAALANIFPESHHSFCLRHMADNAHKELKSILAMAAIGHRVVSAYEYCENWFLGSTYRDTYIDVMHPIADEILLHGDEDEHRLQWLLHENKENPSQYTRAGEPFDRDEAVQGKRLQEI</sequence>
<gene>
    <name evidence="2" type="ORF">HHK36_028323</name>
</gene>
<feature type="region of interest" description="Disordered" evidence="1">
    <location>
        <begin position="143"/>
        <end position="165"/>
    </location>
</feature>
<proteinExistence type="predicted"/>